<feature type="domain" description="Jacalin-type lectin" evidence="2">
    <location>
        <begin position="7"/>
        <end position="141"/>
    </location>
</feature>
<dbReference type="AlphaFoldDB" id="A0A4S8QNP5"/>
<protein>
    <recommendedName>
        <fullName evidence="2">Jacalin-type lectin domain-containing protein</fullName>
    </recommendedName>
</protein>
<dbReference type="InterPro" id="IPR036404">
    <property type="entry name" value="Jacalin-like_lectin_dom_sf"/>
</dbReference>
<dbReference type="Proteomes" id="UP000308671">
    <property type="component" value="Unassembled WGS sequence"/>
</dbReference>
<evidence type="ECO:0000259" key="2">
    <source>
        <dbReference type="Pfam" id="PF01419"/>
    </source>
</evidence>
<dbReference type="Gene3D" id="2.170.15.10">
    <property type="entry name" value="Proaerolysin, chain A, domain 3"/>
    <property type="match status" value="1"/>
</dbReference>
<dbReference type="Gene3D" id="2.100.10.30">
    <property type="entry name" value="Jacalin-like lectin domain"/>
    <property type="match status" value="1"/>
</dbReference>
<comment type="caution">
    <text evidence="3">The sequence shown here is derived from an EMBL/GenBank/DDBJ whole genome shotgun (WGS) entry which is preliminary data.</text>
</comment>
<feature type="compositionally biased region" description="Basic and acidic residues" evidence="1">
    <location>
        <begin position="334"/>
        <end position="344"/>
    </location>
</feature>
<gene>
    <name evidence="3" type="ORF">BGAL_0510g00060</name>
</gene>
<accession>A0A4S8QNP5</accession>
<evidence type="ECO:0000313" key="3">
    <source>
        <dbReference type="EMBL" id="THV45262.1"/>
    </source>
</evidence>
<dbReference type="EMBL" id="PQXL01000509">
    <property type="protein sequence ID" value="THV45262.1"/>
    <property type="molecule type" value="Genomic_DNA"/>
</dbReference>
<feature type="region of interest" description="Disordered" evidence="1">
    <location>
        <begin position="318"/>
        <end position="344"/>
    </location>
</feature>
<name>A0A4S8QNP5_9HELO</name>
<reference evidence="3 4" key="1">
    <citation type="submission" date="2017-12" db="EMBL/GenBank/DDBJ databases">
        <title>Comparative genomics of Botrytis spp.</title>
        <authorList>
            <person name="Valero-Jimenez C.A."/>
            <person name="Tapia P."/>
            <person name="Veloso J."/>
            <person name="Silva-Moreno E."/>
            <person name="Staats M."/>
            <person name="Valdes J.H."/>
            <person name="Van Kan J.A.L."/>
        </authorList>
    </citation>
    <scope>NUCLEOTIDE SEQUENCE [LARGE SCALE GENOMIC DNA]</scope>
    <source>
        <strain evidence="3 4">MUCL435</strain>
    </source>
</reference>
<dbReference type="Pfam" id="PF01419">
    <property type="entry name" value="Jacalin"/>
    <property type="match status" value="1"/>
</dbReference>
<dbReference type="OrthoDB" id="4526873at2759"/>
<sequence>MPKWWYTPVGGQGGTEFSFAYPNYPVTKVETWTTTYLMGIRVTFIDGDVSPVYGRETGTKKTLELSYGERMTHVSHRTWGPSDPERKMEGIEIGTEKGQLLNAMPSSRLPGSYDSTAILGSGLMIGILGRADNMGVHRLGIAVLEELEHVVVNMNYLAFPDGGISDVSVNNYTLDNRQSDKEGSITIDDTESVTNSATTERTWGESLSVSASVGGKVFGIGVEGSTEFTATDQTMESSSYSKTRETHVGMTVGVPPGKKYTVTVLYYKGSFRVTFRPSFVLQLKGGFTVSWPMDAPQPISGVASGNLVTTVLDVTNTPAGEIPGPLPSPPKAVPGEDKDEKIKK</sequence>
<proteinExistence type="predicted"/>
<dbReference type="InterPro" id="IPR001229">
    <property type="entry name" value="Jacalin-like_lectin_dom"/>
</dbReference>
<organism evidence="3 4">
    <name type="scientific">Botrytis galanthina</name>
    <dbReference type="NCBI Taxonomy" id="278940"/>
    <lineage>
        <taxon>Eukaryota</taxon>
        <taxon>Fungi</taxon>
        <taxon>Dikarya</taxon>
        <taxon>Ascomycota</taxon>
        <taxon>Pezizomycotina</taxon>
        <taxon>Leotiomycetes</taxon>
        <taxon>Helotiales</taxon>
        <taxon>Sclerotiniaceae</taxon>
        <taxon>Botrytis</taxon>
    </lineage>
</organism>
<dbReference type="SUPFAM" id="SSF51101">
    <property type="entry name" value="Mannose-binding lectins"/>
    <property type="match status" value="1"/>
</dbReference>
<keyword evidence="4" id="KW-1185">Reference proteome</keyword>
<dbReference type="SUPFAM" id="SSF56973">
    <property type="entry name" value="Aerolisin/ETX pore-forming domain"/>
    <property type="match status" value="1"/>
</dbReference>
<evidence type="ECO:0000256" key="1">
    <source>
        <dbReference type="SAM" id="MobiDB-lite"/>
    </source>
</evidence>
<evidence type="ECO:0000313" key="4">
    <source>
        <dbReference type="Proteomes" id="UP000308671"/>
    </source>
</evidence>